<organism evidence="2 3">
    <name type="scientific">Opisthorchis felineus</name>
    <dbReference type="NCBI Taxonomy" id="147828"/>
    <lineage>
        <taxon>Eukaryota</taxon>
        <taxon>Metazoa</taxon>
        <taxon>Spiralia</taxon>
        <taxon>Lophotrochozoa</taxon>
        <taxon>Platyhelminthes</taxon>
        <taxon>Trematoda</taxon>
        <taxon>Digenea</taxon>
        <taxon>Opisthorchiida</taxon>
        <taxon>Opisthorchiata</taxon>
        <taxon>Opisthorchiidae</taxon>
        <taxon>Opisthorchis</taxon>
    </lineage>
</organism>
<sequence>MSSDGIYALLSEFGFPTTNGWDASNESKLHMLNEVIALLELSDTVDLDAGPADRFNVLLASLVVERLLQFRELVTSHDACRSQESTSARRRNLLLQIHKCAVRSITLLAKLITAVSPSNLSRDKIKSQLDIILRVTSMHPHKWTDYLNKLQGYCTSLCQEVVFNSRSISASTSNTEGTNDAMIHDDPHYVMIPYSELQQLVFAELASLDQAKSGKTDADTSVSSKWQRAYEVSGVLDILRTVSATVRHPAVKHTVSTFTGHPVGVGTNDPLSEALLSEVKAHLLEMRGLHSQWSNQPDSSVTRTSVNRSSVTTPVTRTANEVHSHRSRSQKASGRLLLPNDHFERFIGSSDTPRSTPPTVPQSTTREVIKLPTPLPGQKRVPFTLEESLALWQGFIEHRDAVDCWVRVWRQSFRRSGRRPVDLKDRWRVIQRSATLNRTIAEAYEQWKSEKECNNRVPTLIIVRSS</sequence>
<dbReference type="Gene3D" id="1.10.246.220">
    <property type="match status" value="1"/>
</dbReference>
<feature type="compositionally biased region" description="Low complexity" evidence="1">
    <location>
        <begin position="299"/>
        <end position="318"/>
    </location>
</feature>
<dbReference type="OrthoDB" id="608866at2759"/>
<dbReference type="InterPro" id="IPR009057">
    <property type="entry name" value="Homeodomain-like_sf"/>
</dbReference>
<evidence type="ECO:0000313" key="2">
    <source>
        <dbReference type="EMBL" id="TGZ61146.1"/>
    </source>
</evidence>
<comment type="caution">
    <text evidence="2">The sequence shown here is derived from an EMBL/GenBank/DDBJ whole genome shotgun (WGS) entry which is preliminary data.</text>
</comment>
<evidence type="ECO:0000313" key="3">
    <source>
        <dbReference type="Proteomes" id="UP000308267"/>
    </source>
</evidence>
<dbReference type="SUPFAM" id="SSF46689">
    <property type="entry name" value="Homeodomain-like"/>
    <property type="match status" value="1"/>
</dbReference>
<keyword evidence="3" id="KW-1185">Reference proteome</keyword>
<protein>
    <recommendedName>
        <fullName evidence="4">Myb-like domain-containing protein</fullName>
    </recommendedName>
</protein>
<evidence type="ECO:0008006" key="4">
    <source>
        <dbReference type="Google" id="ProtNLM"/>
    </source>
</evidence>
<dbReference type="Proteomes" id="UP000308267">
    <property type="component" value="Unassembled WGS sequence"/>
</dbReference>
<feature type="region of interest" description="Disordered" evidence="1">
    <location>
        <begin position="292"/>
        <end position="332"/>
    </location>
</feature>
<proteinExistence type="predicted"/>
<gene>
    <name evidence="2" type="ORF">CRM22_008158</name>
</gene>
<evidence type="ECO:0000256" key="1">
    <source>
        <dbReference type="SAM" id="MobiDB-lite"/>
    </source>
</evidence>
<dbReference type="EMBL" id="SJOL01008092">
    <property type="protein sequence ID" value="TGZ61146.1"/>
    <property type="molecule type" value="Genomic_DNA"/>
</dbReference>
<reference evidence="2 3" key="1">
    <citation type="journal article" date="2019" name="BMC Genomics">
        <title>New insights from Opisthorchis felineus genome: update on genomics of the epidemiologically important liver flukes.</title>
        <authorList>
            <person name="Ershov N.I."/>
            <person name="Mordvinov V.A."/>
            <person name="Prokhortchouk E.B."/>
            <person name="Pakharukova M.Y."/>
            <person name="Gunbin K.V."/>
            <person name="Ustyantsev K."/>
            <person name="Genaev M.A."/>
            <person name="Blinov A.G."/>
            <person name="Mazur A."/>
            <person name="Boulygina E."/>
            <person name="Tsygankova S."/>
            <person name="Khrameeva E."/>
            <person name="Chekanov N."/>
            <person name="Fan G."/>
            <person name="Xiao A."/>
            <person name="Zhang H."/>
            <person name="Xu X."/>
            <person name="Yang H."/>
            <person name="Solovyev V."/>
            <person name="Lee S.M."/>
            <person name="Liu X."/>
            <person name="Afonnikov D.A."/>
            <person name="Skryabin K.G."/>
        </authorList>
    </citation>
    <scope>NUCLEOTIDE SEQUENCE [LARGE SCALE GENOMIC DNA]</scope>
    <source>
        <strain evidence="2">AK-0245</strain>
        <tissue evidence="2">Whole organism</tissue>
    </source>
</reference>
<dbReference type="CDD" id="cd11660">
    <property type="entry name" value="SANT_TRF"/>
    <property type="match status" value="1"/>
</dbReference>
<name>A0A4S2LEM7_OPIFE</name>
<dbReference type="AlphaFoldDB" id="A0A4S2LEM7"/>
<accession>A0A4S2LEM7</accession>